<evidence type="ECO:0000256" key="1">
    <source>
        <dbReference type="SAM" id="Phobius"/>
    </source>
</evidence>
<dbReference type="WBParaSite" id="PSAMB.scaffold3489size18071.g21636.t1">
    <property type="protein sequence ID" value="PSAMB.scaffold3489size18071.g21636.t1"/>
    <property type="gene ID" value="PSAMB.scaffold3489size18071.g21636"/>
</dbReference>
<proteinExistence type="predicted"/>
<organism evidence="2 3">
    <name type="scientific">Plectus sambesii</name>
    <dbReference type="NCBI Taxonomy" id="2011161"/>
    <lineage>
        <taxon>Eukaryota</taxon>
        <taxon>Metazoa</taxon>
        <taxon>Ecdysozoa</taxon>
        <taxon>Nematoda</taxon>
        <taxon>Chromadorea</taxon>
        <taxon>Plectida</taxon>
        <taxon>Plectina</taxon>
        <taxon>Plectoidea</taxon>
        <taxon>Plectidae</taxon>
        <taxon>Plectus</taxon>
    </lineage>
</organism>
<dbReference type="PANTHER" id="PTHR22714:SF7">
    <property type="entry name" value="SOLUTE-BINDING PROTEIN FAMILY 3_N-TERMINAL DOMAIN-CONTAINING PROTEIN"/>
    <property type="match status" value="1"/>
</dbReference>
<dbReference type="PANTHER" id="PTHR22714">
    <property type="entry name" value="PROTEIN CBG02446-RELATED"/>
    <property type="match status" value="1"/>
</dbReference>
<accession>A0A914WAS7</accession>
<feature type="transmembrane region" description="Helical" evidence="1">
    <location>
        <begin position="360"/>
        <end position="381"/>
    </location>
</feature>
<dbReference type="AlphaFoldDB" id="A0A914WAS7"/>
<feature type="transmembrane region" description="Helical" evidence="1">
    <location>
        <begin position="132"/>
        <end position="153"/>
    </location>
</feature>
<keyword evidence="1" id="KW-0812">Transmembrane</keyword>
<sequence>MSRVFKLGYVETLDEPFIYPCLFHSTPENRCSKPGISGEIWLEIAALLNYTLQFVQTESYGGYEPDANGGYPGVLGLVQNGTIDATLTFQSLRPTRFDYFNYSELAQSYESGLIIGEIVDTKSHIQVQVFDWLVVLLLGIFLGLVGIFNHLVLSRTRHSTFHSNWININPTLLRFSRLQCSLPNGVLALAFTIVNLTYFAGFRSQAMMASQRSTDRIFQEFFAHPRSKVITTSDSALHREHRLAIFGSSAAKARSRIIVEPDLEVIAKTLCANPNIAYYTELSGNVSALGFKGMRAYIVSKIVPAWELAKINDIILKLFNIDHNEAYLYPKYNIFPRNVNYDGHIFLHNMSISFNQLTEGFLFVAAAFSLATLLFIVEVLHYKRSNKQKKRVTTPLPDGRHRYISPILISTISNEKWFNHNIDVSKRYSRA</sequence>
<dbReference type="Proteomes" id="UP000887566">
    <property type="component" value="Unplaced"/>
</dbReference>
<protein>
    <submittedName>
        <fullName evidence="3">Ionotropic glutamate receptor C-terminal domain-containing protein</fullName>
    </submittedName>
</protein>
<dbReference type="SUPFAM" id="SSF53850">
    <property type="entry name" value="Periplasmic binding protein-like II"/>
    <property type="match status" value="1"/>
</dbReference>
<keyword evidence="1" id="KW-1133">Transmembrane helix</keyword>
<evidence type="ECO:0000313" key="3">
    <source>
        <dbReference type="WBParaSite" id="PSAMB.scaffold3489size18071.g21636.t1"/>
    </source>
</evidence>
<dbReference type="InterPro" id="IPR040128">
    <property type="entry name" value="T25E4.2-like"/>
</dbReference>
<dbReference type="Gene3D" id="3.40.190.10">
    <property type="entry name" value="Periplasmic binding protein-like II"/>
    <property type="match status" value="1"/>
</dbReference>
<evidence type="ECO:0000313" key="2">
    <source>
        <dbReference type="Proteomes" id="UP000887566"/>
    </source>
</evidence>
<feature type="transmembrane region" description="Helical" evidence="1">
    <location>
        <begin position="182"/>
        <end position="202"/>
    </location>
</feature>
<keyword evidence="1" id="KW-0472">Membrane</keyword>
<keyword evidence="2" id="KW-1185">Reference proteome</keyword>
<reference evidence="3" key="1">
    <citation type="submission" date="2022-11" db="UniProtKB">
        <authorList>
            <consortium name="WormBaseParasite"/>
        </authorList>
    </citation>
    <scope>IDENTIFICATION</scope>
</reference>
<name>A0A914WAS7_9BILA</name>